<comment type="caution">
    <text evidence="2">The sequence shown here is derived from an EMBL/GenBank/DDBJ whole genome shotgun (WGS) entry which is preliminary data.</text>
</comment>
<protein>
    <submittedName>
        <fullName evidence="2">Uncharacterized protein</fullName>
    </submittedName>
</protein>
<gene>
    <name evidence="2" type="ORF">E1B28_007887</name>
</gene>
<dbReference type="AlphaFoldDB" id="A0A9P7S338"/>
<dbReference type="GeneID" id="66076963"/>
<feature type="compositionally biased region" description="Polar residues" evidence="1">
    <location>
        <begin position="88"/>
        <end position="102"/>
    </location>
</feature>
<feature type="region of interest" description="Disordered" evidence="1">
    <location>
        <begin position="84"/>
        <end position="113"/>
    </location>
</feature>
<proteinExistence type="predicted"/>
<keyword evidence="3" id="KW-1185">Reference proteome</keyword>
<dbReference type="OrthoDB" id="10530540at2759"/>
<evidence type="ECO:0000313" key="2">
    <source>
        <dbReference type="EMBL" id="KAG7094283.1"/>
    </source>
</evidence>
<evidence type="ECO:0000313" key="3">
    <source>
        <dbReference type="Proteomes" id="UP001049176"/>
    </source>
</evidence>
<name>A0A9P7S338_9AGAR</name>
<sequence length="113" mass="11855">MAILDAMFTSDPSARGLLPLDMGIISGLMSGLAPTLIIVRTAHGKPVDGVQQMISISSFPVVDSGENQERSTTVTSQATIDLHLPVQPGNTAGRSEGSSTLQVGPRHDSRMEV</sequence>
<evidence type="ECO:0000256" key="1">
    <source>
        <dbReference type="SAM" id="MobiDB-lite"/>
    </source>
</evidence>
<accession>A0A9P7S338</accession>
<reference evidence="2" key="1">
    <citation type="journal article" date="2021" name="Genome Biol. Evol.">
        <title>The assembled and annotated genome of the fairy-ring fungus Marasmius oreades.</title>
        <authorList>
            <person name="Hiltunen M."/>
            <person name="Ament-Velasquez S.L."/>
            <person name="Johannesson H."/>
        </authorList>
    </citation>
    <scope>NUCLEOTIDE SEQUENCE</scope>
    <source>
        <strain evidence="2">03SP1</strain>
    </source>
</reference>
<dbReference type="RefSeq" id="XP_043010753.1">
    <property type="nucleotide sequence ID" value="XM_043152667.1"/>
</dbReference>
<dbReference type="Proteomes" id="UP001049176">
    <property type="component" value="Chromosome 4"/>
</dbReference>
<dbReference type="EMBL" id="CM032184">
    <property type="protein sequence ID" value="KAG7094283.1"/>
    <property type="molecule type" value="Genomic_DNA"/>
</dbReference>
<organism evidence="2 3">
    <name type="scientific">Marasmius oreades</name>
    <name type="common">fairy-ring Marasmius</name>
    <dbReference type="NCBI Taxonomy" id="181124"/>
    <lineage>
        <taxon>Eukaryota</taxon>
        <taxon>Fungi</taxon>
        <taxon>Dikarya</taxon>
        <taxon>Basidiomycota</taxon>
        <taxon>Agaricomycotina</taxon>
        <taxon>Agaricomycetes</taxon>
        <taxon>Agaricomycetidae</taxon>
        <taxon>Agaricales</taxon>
        <taxon>Marasmiineae</taxon>
        <taxon>Marasmiaceae</taxon>
        <taxon>Marasmius</taxon>
    </lineage>
</organism>
<dbReference type="KEGG" id="more:E1B28_007887"/>